<dbReference type="Proteomes" id="UP000467132">
    <property type="component" value="Unassembled WGS sequence"/>
</dbReference>
<keyword evidence="2" id="KW-1185">Reference proteome</keyword>
<gene>
    <name evidence="1" type="ORF">D3Z33_10540</name>
</gene>
<reference evidence="1 2" key="1">
    <citation type="submission" date="2018-08" db="EMBL/GenBank/DDBJ databases">
        <title>Murine metabolic-syndrome-specific gut microbial biobank.</title>
        <authorList>
            <person name="Liu C."/>
        </authorList>
    </citation>
    <scope>NUCLEOTIDE SEQUENCE [LARGE SCALE GENOMIC DNA]</scope>
    <source>
        <strain evidence="1 2">583</strain>
    </source>
</reference>
<comment type="caution">
    <text evidence="1">The sequence shown here is derived from an EMBL/GenBank/DDBJ whole genome shotgun (WGS) entry which is preliminary data.</text>
</comment>
<evidence type="ECO:0000313" key="2">
    <source>
        <dbReference type="Proteomes" id="UP000467132"/>
    </source>
</evidence>
<proteinExistence type="predicted"/>
<sequence>MMEDRSLKFIKLSEQRMTRIYQTANLIANLSNTTNYTYSKEEINELFSVYFEQGEKIKDFFSNNTYQPANEKLNFKFSVSNIGGNKKNQKFRKLAEQRLNKILQNLILISRLSNRRNYKYSTEEIDYLFSCYMEKGEEIKRFFEPHLEPLNDNFSYDNFKI</sequence>
<name>A0A845QXT3_9CLOT</name>
<accession>A0A845QXT3</accession>
<dbReference type="AlphaFoldDB" id="A0A845QXT3"/>
<dbReference type="EMBL" id="QXXA01000011">
    <property type="protein sequence ID" value="NBI07285.1"/>
    <property type="molecule type" value="Genomic_DNA"/>
</dbReference>
<organism evidence="1 2">
    <name type="scientific">Senegalia massiliensis</name>
    <dbReference type="NCBI Taxonomy" id="1720316"/>
    <lineage>
        <taxon>Bacteria</taxon>
        <taxon>Bacillati</taxon>
        <taxon>Bacillota</taxon>
        <taxon>Clostridia</taxon>
        <taxon>Eubacteriales</taxon>
        <taxon>Clostridiaceae</taxon>
        <taxon>Senegalia</taxon>
    </lineage>
</organism>
<evidence type="ECO:0000313" key="1">
    <source>
        <dbReference type="EMBL" id="NBI07285.1"/>
    </source>
</evidence>
<protein>
    <submittedName>
        <fullName evidence="1">Uncharacterized protein</fullName>
    </submittedName>
</protein>